<keyword evidence="3 5" id="KW-0378">Hydrolase</keyword>
<evidence type="ECO:0000256" key="3">
    <source>
        <dbReference type="ARBA" id="ARBA00022801"/>
    </source>
</evidence>
<keyword evidence="6" id="KW-0472">Membrane</keyword>
<evidence type="ECO:0000256" key="4">
    <source>
        <dbReference type="ARBA" id="ARBA00022825"/>
    </source>
</evidence>
<evidence type="ECO:0000313" key="9">
    <source>
        <dbReference type="Proteomes" id="UP000526307"/>
    </source>
</evidence>
<dbReference type="InterPro" id="IPR036034">
    <property type="entry name" value="PDZ_sf"/>
</dbReference>
<dbReference type="PANTHER" id="PTHR32060">
    <property type="entry name" value="TAIL-SPECIFIC PROTEASE"/>
    <property type="match status" value="1"/>
</dbReference>
<dbReference type="RefSeq" id="WP_178978314.1">
    <property type="nucleotide sequence ID" value="NZ_JABXYR010000001.1"/>
</dbReference>
<organism evidence="8 9">
    <name type="scientific">Mogibacterium timidum</name>
    <dbReference type="NCBI Taxonomy" id="35519"/>
    <lineage>
        <taxon>Bacteria</taxon>
        <taxon>Bacillati</taxon>
        <taxon>Bacillota</taxon>
        <taxon>Clostridia</taxon>
        <taxon>Peptostreptococcales</taxon>
        <taxon>Anaerovoracaceae</taxon>
        <taxon>Mogibacterium</taxon>
    </lineage>
</organism>
<feature type="transmembrane region" description="Helical" evidence="6">
    <location>
        <begin position="14"/>
        <end position="38"/>
    </location>
</feature>
<dbReference type="InterPro" id="IPR041489">
    <property type="entry name" value="PDZ_6"/>
</dbReference>
<dbReference type="GO" id="GO:0004175">
    <property type="term" value="F:endopeptidase activity"/>
    <property type="evidence" value="ECO:0007669"/>
    <property type="project" value="TreeGrafter"/>
</dbReference>
<dbReference type="Gene3D" id="3.90.226.10">
    <property type="entry name" value="2-enoyl-CoA Hydratase, Chain A, domain 1"/>
    <property type="match status" value="1"/>
</dbReference>
<comment type="similarity">
    <text evidence="1 5">Belongs to the peptidase S41A family.</text>
</comment>
<proteinExistence type="inferred from homology"/>
<dbReference type="InterPro" id="IPR004447">
    <property type="entry name" value="Peptidase_S41A"/>
</dbReference>
<dbReference type="CDD" id="cd07560">
    <property type="entry name" value="Peptidase_S41_CPP"/>
    <property type="match status" value="1"/>
</dbReference>
<evidence type="ECO:0000256" key="5">
    <source>
        <dbReference type="RuleBase" id="RU004404"/>
    </source>
</evidence>
<dbReference type="GO" id="GO:0007165">
    <property type="term" value="P:signal transduction"/>
    <property type="evidence" value="ECO:0007669"/>
    <property type="project" value="TreeGrafter"/>
</dbReference>
<dbReference type="InterPro" id="IPR005151">
    <property type="entry name" value="Tail-specific_protease"/>
</dbReference>
<feature type="domain" description="PDZ" evidence="7">
    <location>
        <begin position="120"/>
        <end position="165"/>
    </location>
</feature>
<sequence length="391" mass="42243">MFKSGSSALRKRRLYVVSFAAGFGTALVCVAFIMHVILGGRLISQHKLDRYVAVDDEFGQYYDMERLISSKSYYKRNSEGTGKLIAGGILKTVDDKYAEYMTGKEYDAFERRYLSSYSGVGVVLKMDENNRIVVSRVLAGSDAERSGITSGDILLKIDSKNVKSLEDAGNLMNDAAGSEIEFTISRSGVVKEYKLNRSKVEDDGITYDVKDSAAHIGYVRISTFRKGTAKAFRSAVSALKAKGCDKVVIDLRGNTGGVVEEAFDTADEVLGKAKLGRIISKSKTKTYSSDSKSQSVNVVVLVDGDTASAAEIFAAAVKANEVKIVGSRTYGKGVIQTVFKLKGGAVVKLTTAEYVDPDGKKINNKGIEPDIKADSGEQAEGEAIRILTGKQ</sequence>
<evidence type="ECO:0000313" key="8">
    <source>
        <dbReference type="EMBL" id="NWO23116.1"/>
    </source>
</evidence>
<keyword evidence="6" id="KW-0812">Transmembrane</keyword>
<evidence type="ECO:0000256" key="2">
    <source>
        <dbReference type="ARBA" id="ARBA00022670"/>
    </source>
</evidence>
<dbReference type="EMBL" id="JABXYR010000001">
    <property type="protein sequence ID" value="NWO23116.1"/>
    <property type="molecule type" value="Genomic_DNA"/>
</dbReference>
<dbReference type="PANTHER" id="PTHR32060:SF30">
    <property type="entry name" value="CARBOXY-TERMINAL PROCESSING PROTEASE CTPA"/>
    <property type="match status" value="1"/>
</dbReference>
<dbReference type="Proteomes" id="UP000526307">
    <property type="component" value="Unassembled WGS sequence"/>
</dbReference>
<dbReference type="Pfam" id="PF03572">
    <property type="entry name" value="Peptidase_S41"/>
    <property type="match status" value="1"/>
</dbReference>
<evidence type="ECO:0000256" key="1">
    <source>
        <dbReference type="ARBA" id="ARBA00009179"/>
    </source>
</evidence>
<dbReference type="SMART" id="SM00245">
    <property type="entry name" value="TSPc"/>
    <property type="match status" value="1"/>
</dbReference>
<dbReference type="PROSITE" id="PS50106">
    <property type="entry name" value="PDZ"/>
    <property type="match status" value="1"/>
</dbReference>
<dbReference type="GO" id="GO:0030288">
    <property type="term" value="C:outer membrane-bounded periplasmic space"/>
    <property type="evidence" value="ECO:0007669"/>
    <property type="project" value="TreeGrafter"/>
</dbReference>
<keyword evidence="4 5" id="KW-0720">Serine protease</keyword>
<dbReference type="NCBIfam" id="TIGR00225">
    <property type="entry name" value="prc"/>
    <property type="match status" value="1"/>
</dbReference>
<reference evidence="8 9" key="1">
    <citation type="submission" date="2020-06" db="EMBL/GenBank/DDBJ databases">
        <title>Mogibacterium timidum strain W9173 genomic sequence.</title>
        <authorList>
            <person name="Wade W.G."/>
            <person name="Johnston C.D."/>
            <person name="Chen T."/>
            <person name="Dewhirst F.E."/>
        </authorList>
    </citation>
    <scope>NUCLEOTIDE SEQUENCE [LARGE SCALE GENOMIC DNA]</scope>
    <source>
        <strain evidence="8 9">W9173</strain>
    </source>
</reference>
<comment type="caution">
    <text evidence="8">The sequence shown here is derived from an EMBL/GenBank/DDBJ whole genome shotgun (WGS) entry which is preliminary data.</text>
</comment>
<accession>A0A7Y8VR66</accession>
<dbReference type="Gene3D" id="2.30.42.10">
    <property type="match status" value="1"/>
</dbReference>
<keyword evidence="9" id="KW-1185">Reference proteome</keyword>
<dbReference type="SMART" id="SM00228">
    <property type="entry name" value="PDZ"/>
    <property type="match status" value="1"/>
</dbReference>
<keyword evidence="2 5" id="KW-0645">Protease</keyword>
<dbReference type="GO" id="GO:0006508">
    <property type="term" value="P:proteolysis"/>
    <property type="evidence" value="ECO:0007669"/>
    <property type="project" value="UniProtKB-KW"/>
</dbReference>
<gene>
    <name evidence="8" type="ORF">HW270_03340</name>
</gene>
<evidence type="ECO:0000256" key="6">
    <source>
        <dbReference type="SAM" id="Phobius"/>
    </source>
</evidence>
<evidence type="ECO:0000259" key="7">
    <source>
        <dbReference type="PROSITE" id="PS50106"/>
    </source>
</evidence>
<dbReference type="SUPFAM" id="SSF52096">
    <property type="entry name" value="ClpP/crotonase"/>
    <property type="match status" value="1"/>
</dbReference>
<dbReference type="Pfam" id="PF17820">
    <property type="entry name" value="PDZ_6"/>
    <property type="match status" value="1"/>
</dbReference>
<dbReference type="SUPFAM" id="SSF50156">
    <property type="entry name" value="PDZ domain-like"/>
    <property type="match status" value="1"/>
</dbReference>
<dbReference type="InterPro" id="IPR001478">
    <property type="entry name" value="PDZ"/>
</dbReference>
<dbReference type="AlphaFoldDB" id="A0A7Y8VR66"/>
<keyword evidence="6" id="KW-1133">Transmembrane helix</keyword>
<dbReference type="InterPro" id="IPR029045">
    <property type="entry name" value="ClpP/crotonase-like_dom_sf"/>
</dbReference>
<name>A0A7Y8VR66_9FIRM</name>
<dbReference type="GO" id="GO:0008236">
    <property type="term" value="F:serine-type peptidase activity"/>
    <property type="evidence" value="ECO:0007669"/>
    <property type="project" value="UniProtKB-KW"/>
</dbReference>
<dbReference type="Gene3D" id="3.30.750.44">
    <property type="match status" value="1"/>
</dbReference>
<protein>
    <submittedName>
        <fullName evidence="8">PDZ domain-containing protein</fullName>
    </submittedName>
</protein>